<reference evidence="3 4" key="1">
    <citation type="journal article" date="2021" name="Elife">
        <title>Chloroplast acquisition without the gene transfer in kleptoplastic sea slugs, Plakobranchus ocellatus.</title>
        <authorList>
            <person name="Maeda T."/>
            <person name="Takahashi S."/>
            <person name="Yoshida T."/>
            <person name="Shimamura S."/>
            <person name="Takaki Y."/>
            <person name="Nagai Y."/>
            <person name="Toyoda A."/>
            <person name="Suzuki Y."/>
            <person name="Arimoto A."/>
            <person name="Ishii H."/>
            <person name="Satoh N."/>
            <person name="Nishiyama T."/>
            <person name="Hasebe M."/>
            <person name="Maruyama T."/>
            <person name="Minagawa J."/>
            <person name="Obokata J."/>
            <person name="Shigenobu S."/>
        </authorList>
    </citation>
    <scope>NUCLEOTIDE SEQUENCE [LARGE SCALE GENOMIC DNA]</scope>
</reference>
<name>A0AAV4AZD5_9GAST</name>
<dbReference type="PANTHER" id="PTHR46599:SF6">
    <property type="entry name" value="DUAL SPECIFICITY PHOSPHATASE 26"/>
    <property type="match status" value="1"/>
</dbReference>
<dbReference type="Proteomes" id="UP000735302">
    <property type="component" value="Unassembled WGS sequence"/>
</dbReference>
<accession>A0AAV4AZD5</accession>
<dbReference type="InterPro" id="IPR029526">
    <property type="entry name" value="PGBD"/>
</dbReference>
<feature type="region of interest" description="Disordered" evidence="1">
    <location>
        <begin position="1"/>
        <end position="21"/>
    </location>
</feature>
<evidence type="ECO:0000259" key="2">
    <source>
        <dbReference type="Pfam" id="PF13843"/>
    </source>
</evidence>
<dbReference type="AlphaFoldDB" id="A0AAV4AZD5"/>
<organism evidence="3 4">
    <name type="scientific">Plakobranchus ocellatus</name>
    <dbReference type="NCBI Taxonomy" id="259542"/>
    <lineage>
        <taxon>Eukaryota</taxon>
        <taxon>Metazoa</taxon>
        <taxon>Spiralia</taxon>
        <taxon>Lophotrochozoa</taxon>
        <taxon>Mollusca</taxon>
        <taxon>Gastropoda</taxon>
        <taxon>Heterobranchia</taxon>
        <taxon>Euthyneura</taxon>
        <taxon>Panpulmonata</taxon>
        <taxon>Sacoglossa</taxon>
        <taxon>Placobranchoidea</taxon>
        <taxon>Plakobranchidae</taxon>
        <taxon>Plakobranchus</taxon>
    </lineage>
</organism>
<feature type="region of interest" description="Disordered" evidence="1">
    <location>
        <begin position="273"/>
        <end position="337"/>
    </location>
</feature>
<dbReference type="EMBL" id="BLXT01004371">
    <property type="protein sequence ID" value="GFO12180.1"/>
    <property type="molecule type" value="Genomic_DNA"/>
</dbReference>
<evidence type="ECO:0000256" key="1">
    <source>
        <dbReference type="SAM" id="MobiDB-lite"/>
    </source>
</evidence>
<sequence>MQQTEHLVTTGKFEGKRSRGRQKEKIMDGLATWLGTGKALDTLAAVKDRDLTTERTVFKKLIEPYYKSGRNVTFDNFFTTLKLIQHLLRQGLTCVGTVRKDKKFIPEPLRHHSFSKDKQYTSRFAFQEKATMVSYKSKKNKVVTLLSTMHSDKAVSEDEKKKPDIVAFYNSTKGGVDGMDQKVHKYSCKRKSHRWPMAYFFNIVDVACLAAHVVFKTKFPDHPLSGKDSRSHFIRSVASGLAQAQLFRRQEIPTLSLYLKETISISIASLNQNKSTRQTRKGLPQPSTPQSKSKAGSKSSTPQEKKMPKSQSATPLATPQKIKKQQQRCRNCPWKKD</sequence>
<feature type="compositionally biased region" description="Polar residues" evidence="1">
    <location>
        <begin position="288"/>
        <end position="302"/>
    </location>
</feature>
<proteinExistence type="predicted"/>
<evidence type="ECO:0000313" key="3">
    <source>
        <dbReference type="EMBL" id="GFO12180.1"/>
    </source>
</evidence>
<comment type="caution">
    <text evidence="3">The sequence shown here is derived from an EMBL/GenBank/DDBJ whole genome shotgun (WGS) entry which is preliminary data.</text>
</comment>
<evidence type="ECO:0000313" key="4">
    <source>
        <dbReference type="Proteomes" id="UP000735302"/>
    </source>
</evidence>
<protein>
    <submittedName>
        <fullName evidence="3">PiggyBac transposable element-derived protein 4</fullName>
    </submittedName>
</protein>
<feature type="domain" description="PiggyBac transposable element-derived protein" evidence="2">
    <location>
        <begin position="48"/>
        <end position="209"/>
    </location>
</feature>
<dbReference type="PANTHER" id="PTHR46599">
    <property type="entry name" value="PIGGYBAC TRANSPOSABLE ELEMENT-DERIVED PROTEIN 4"/>
    <property type="match status" value="1"/>
</dbReference>
<dbReference type="Pfam" id="PF13843">
    <property type="entry name" value="DDE_Tnp_1_7"/>
    <property type="match status" value="1"/>
</dbReference>
<gene>
    <name evidence="3" type="ORF">PoB_003868500</name>
</gene>
<keyword evidence="4" id="KW-1185">Reference proteome</keyword>